<dbReference type="SMART" id="SM00355">
    <property type="entry name" value="ZnF_C2H2"/>
    <property type="match status" value="3"/>
</dbReference>
<reference evidence="3" key="2">
    <citation type="submission" date="2025-09" db="UniProtKB">
        <authorList>
            <consortium name="Ensembl"/>
        </authorList>
    </citation>
    <scope>IDENTIFICATION</scope>
</reference>
<feature type="domain" description="C2H2-type" evidence="2">
    <location>
        <begin position="65"/>
        <end position="88"/>
    </location>
</feature>
<dbReference type="Ensembl" id="ENSGMOT00000046149.1">
    <property type="protein sequence ID" value="ENSGMOP00000062561.1"/>
    <property type="gene ID" value="ENSGMOG00000033064.1"/>
</dbReference>
<evidence type="ECO:0000259" key="2">
    <source>
        <dbReference type="PROSITE" id="PS00028"/>
    </source>
</evidence>
<keyword evidence="4" id="KW-1185">Reference proteome</keyword>
<dbReference type="InterPro" id="IPR013087">
    <property type="entry name" value="Znf_C2H2_type"/>
</dbReference>
<protein>
    <submittedName>
        <fullName evidence="3">Zinc finger protein 511</fullName>
    </submittedName>
</protein>
<name>A0A8C5CLN6_GADMO</name>
<feature type="domain" description="C2H2-type" evidence="2">
    <location>
        <begin position="129"/>
        <end position="152"/>
    </location>
</feature>
<dbReference type="InterPro" id="IPR039258">
    <property type="entry name" value="ZNF511"/>
</dbReference>
<dbReference type="PANTHER" id="PTHR21354">
    <property type="entry name" value="ZINC FINGER PROTEIN 511"/>
    <property type="match status" value="1"/>
</dbReference>
<dbReference type="PANTHER" id="PTHR21354:SF0">
    <property type="entry name" value="ZINC FINGER PROTEIN 511"/>
    <property type="match status" value="1"/>
</dbReference>
<feature type="region of interest" description="Disordered" evidence="1">
    <location>
        <begin position="194"/>
        <end position="236"/>
    </location>
</feature>
<sequence>MSVLNMGGFGGKDTPFRFTPQRIHLGKDHELFEDGDIHRHMYLQNLSSSETDEQPKHRYVSEFGCHISGCCQRFRSVEEYEHHYNSLHRHVCSACRRSFPSARLLDVHIEEWHDAMFDILSQSQDMYQCLVEGCGLKFRTSKRRKDHLIQIHKYPPDFRFDKTKREHRSVVPQQAGGAEVMEGVCEAVLPATDPEQHQEEEEDMETVELQAPSGPGEQGPPSGGTPQADAETVSDGQRPRYSYRWVVIHGCIVGEGFHTQLKGSGFDPRGRHPENNQTFYISIH</sequence>
<feature type="compositionally biased region" description="Polar residues" evidence="1">
    <location>
        <begin position="275"/>
        <end position="284"/>
    </location>
</feature>
<dbReference type="GeneTree" id="ENSGT00390000011381"/>
<evidence type="ECO:0000313" key="3">
    <source>
        <dbReference type="Ensembl" id="ENSGMOP00000062561.1"/>
    </source>
</evidence>
<dbReference type="AlphaFoldDB" id="A0A8C5CLN6"/>
<feature type="domain" description="C2H2-type" evidence="2">
    <location>
        <begin position="92"/>
        <end position="113"/>
    </location>
</feature>
<organism evidence="3 4">
    <name type="scientific">Gadus morhua</name>
    <name type="common">Atlantic cod</name>
    <dbReference type="NCBI Taxonomy" id="8049"/>
    <lineage>
        <taxon>Eukaryota</taxon>
        <taxon>Metazoa</taxon>
        <taxon>Chordata</taxon>
        <taxon>Craniata</taxon>
        <taxon>Vertebrata</taxon>
        <taxon>Euteleostomi</taxon>
        <taxon>Actinopterygii</taxon>
        <taxon>Neopterygii</taxon>
        <taxon>Teleostei</taxon>
        <taxon>Neoteleostei</taxon>
        <taxon>Acanthomorphata</taxon>
        <taxon>Zeiogadaria</taxon>
        <taxon>Gadariae</taxon>
        <taxon>Gadiformes</taxon>
        <taxon>Gadoidei</taxon>
        <taxon>Gadidae</taxon>
        <taxon>Gadus</taxon>
    </lineage>
</organism>
<proteinExistence type="predicted"/>
<feature type="region of interest" description="Disordered" evidence="1">
    <location>
        <begin position="264"/>
        <end position="284"/>
    </location>
</feature>
<dbReference type="Gene3D" id="3.30.160.60">
    <property type="entry name" value="Classic Zinc Finger"/>
    <property type="match status" value="1"/>
</dbReference>
<accession>A0A8C5CLN6</accession>
<reference evidence="3" key="1">
    <citation type="submission" date="2025-08" db="UniProtKB">
        <authorList>
            <consortium name="Ensembl"/>
        </authorList>
    </citation>
    <scope>IDENTIFICATION</scope>
</reference>
<dbReference type="Proteomes" id="UP000694546">
    <property type="component" value="Chromosome 15"/>
</dbReference>
<evidence type="ECO:0000256" key="1">
    <source>
        <dbReference type="SAM" id="MobiDB-lite"/>
    </source>
</evidence>
<dbReference type="PROSITE" id="PS00028">
    <property type="entry name" value="ZINC_FINGER_C2H2_1"/>
    <property type="match status" value="3"/>
</dbReference>
<evidence type="ECO:0000313" key="4">
    <source>
        <dbReference type="Proteomes" id="UP000694546"/>
    </source>
</evidence>